<dbReference type="EMBL" id="JAVREN010000025">
    <property type="protein sequence ID" value="MDT0308742.1"/>
    <property type="molecule type" value="Genomic_DNA"/>
</dbReference>
<keyword evidence="2" id="KW-1133">Transmembrane helix</keyword>
<dbReference type="SUPFAM" id="SSF50370">
    <property type="entry name" value="Ricin B-like lectins"/>
    <property type="match status" value="1"/>
</dbReference>
<proteinExistence type="predicted"/>
<feature type="compositionally biased region" description="Basic and acidic residues" evidence="1">
    <location>
        <begin position="113"/>
        <end position="126"/>
    </location>
</feature>
<sequence length="292" mass="31108">MPQQPPPSRFSQAFARRPAVARRGLLPGRRVFTSLAWTAAVILVVTLSVWTAGTLLPGDGGPSEAVAAPRPSAAEEAPATPEETPEPEPTQEETEPERPRERTEEAEPADPGPETRPDPEPEREPGPEPDPDPEPETRPDPDTPRAGEPEEPAIVSGAVYVLHSGPGGCLDMGPGNSDGDNVMQWECNGTPNQAFTVRAHGPDHYTLWAKGLCLDVAAASPDAGANVQMAYCSGVAAQDWRFEPLGDGRYRLVSAVSGHCLDVTGGRPEPGTNVIQWTCTGGTPQVWRPERL</sequence>
<feature type="transmembrane region" description="Helical" evidence="2">
    <location>
        <begin position="31"/>
        <end position="50"/>
    </location>
</feature>
<feature type="compositionally biased region" description="Basic and acidic residues" evidence="1">
    <location>
        <begin position="96"/>
        <end position="105"/>
    </location>
</feature>
<dbReference type="CDD" id="cd00161">
    <property type="entry name" value="beta-trefoil_Ricin-like"/>
    <property type="match status" value="1"/>
</dbReference>
<keyword evidence="2" id="KW-0812">Transmembrane</keyword>
<reference evidence="5" key="1">
    <citation type="submission" date="2023-07" db="EMBL/GenBank/DDBJ databases">
        <title>30 novel species of actinomycetes from the DSMZ collection.</title>
        <authorList>
            <person name="Nouioui I."/>
        </authorList>
    </citation>
    <scope>NUCLEOTIDE SEQUENCE [LARGE SCALE GENOMIC DNA]</scope>
    <source>
        <strain evidence="5">DSM 44917</strain>
    </source>
</reference>
<accession>A0ABU2LB48</accession>
<comment type="caution">
    <text evidence="4">The sequence shown here is derived from an EMBL/GenBank/DDBJ whole genome shotgun (WGS) entry which is preliminary data.</text>
</comment>
<dbReference type="InterPro" id="IPR000772">
    <property type="entry name" value="Ricin_B_lectin"/>
</dbReference>
<feature type="domain" description="Ricin B lectin" evidence="3">
    <location>
        <begin position="156"/>
        <end position="290"/>
    </location>
</feature>
<organism evidence="4 5">
    <name type="scientific">Streptomyces boetiae</name>
    <dbReference type="NCBI Taxonomy" id="3075541"/>
    <lineage>
        <taxon>Bacteria</taxon>
        <taxon>Bacillati</taxon>
        <taxon>Actinomycetota</taxon>
        <taxon>Actinomycetes</taxon>
        <taxon>Kitasatosporales</taxon>
        <taxon>Streptomycetaceae</taxon>
        <taxon>Streptomyces</taxon>
    </lineage>
</organism>
<evidence type="ECO:0000256" key="1">
    <source>
        <dbReference type="SAM" id="MobiDB-lite"/>
    </source>
</evidence>
<keyword evidence="2" id="KW-0472">Membrane</keyword>
<feature type="compositionally biased region" description="Basic and acidic residues" evidence="1">
    <location>
        <begin position="135"/>
        <end position="148"/>
    </location>
</feature>
<protein>
    <submittedName>
        <fullName evidence="4">RICIN domain-containing protein</fullName>
    </submittedName>
</protein>
<evidence type="ECO:0000259" key="3">
    <source>
        <dbReference type="SMART" id="SM00458"/>
    </source>
</evidence>
<evidence type="ECO:0000256" key="2">
    <source>
        <dbReference type="SAM" id="Phobius"/>
    </source>
</evidence>
<dbReference type="Pfam" id="PF14200">
    <property type="entry name" value="RicinB_lectin_2"/>
    <property type="match status" value="1"/>
</dbReference>
<dbReference type="SMART" id="SM00458">
    <property type="entry name" value="RICIN"/>
    <property type="match status" value="1"/>
</dbReference>
<dbReference type="InterPro" id="IPR035992">
    <property type="entry name" value="Ricin_B-like_lectins"/>
</dbReference>
<feature type="region of interest" description="Disordered" evidence="1">
    <location>
        <begin position="61"/>
        <end position="150"/>
    </location>
</feature>
<dbReference type="Gene3D" id="2.80.10.50">
    <property type="match status" value="2"/>
</dbReference>
<keyword evidence="5" id="KW-1185">Reference proteome</keyword>
<feature type="compositionally biased region" description="Acidic residues" evidence="1">
    <location>
        <begin position="83"/>
        <end position="95"/>
    </location>
</feature>
<evidence type="ECO:0000313" key="5">
    <source>
        <dbReference type="Proteomes" id="UP001183388"/>
    </source>
</evidence>
<dbReference type="Proteomes" id="UP001183388">
    <property type="component" value="Unassembled WGS sequence"/>
</dbReference>
<feature type="compositionally biased region" description="Low complexity" evidence="1">
    <location>
        <begin position="62"/>
        <end position="82"/>
    </location>
</feature>
<name>A0ABU2LB48_9ACTN</name>
<gene>
    <name evidence="4" type="ORF">RM780_17495</name>
</gene>
<dbReference type="PROSITE" id="PS50231">
    <property type="entry name" value="RICIN_B_LECTIN"/>
    <property type="match status" value="1"/>
</dbReference>
<dbReference type="RefSeq" id="WP_311631681.1">
    <property type="nucleotide sequence ID" value="NZ_JAVREN010000025.1"/>
</dbReference>
<evidence type="ECO:0000313" key="4">
    <source>
        <dbReference type="EMBL" id="MDT0308742.1"/>
    </source>
</evidence>